<dbReference type="EMBL" id="JAASRM010000001">
    <property type="protein sequence ID" value="NIK89800.1"/>
    <property type="molecule type" value="Genomic_DNA"/>
</dbReference>
<dbReference type="RefSeq" id="WP_167083856.1">
    <property type="nucleotide sequence ID" value="NZ_BAAADC010000001.1"/>
</dbReference>
<dbReference type="GO" id="GO:0019700">
    <property type="term" value="P:organic phosphonate catabolic process"/>
    <property type="evidence" value="ECO:0007669"/>
    <property type="project" value="InterPro"/>
</dbReference>
<dbReference type="InterPro" id="IPR011059">
    <property type="entry name" value="Metal-dep_hydrolase_composite"/>
</dbReference>
<accession>A0A846N415</accession>
<comment type="caution">
    <text evidence="2">The sequence shown here is derived from an EMBL/GenBank/DDBJ whole genome shotgun (WGS) entry which is preliminary data.</text>
</comment>
<feature type="domain" description="Amidohydrolase-related" evidence="1">
    <location>
        <begin position="225"/>
        <end position="380"/>
    </location>
</feature>
<evidence type="ECO:0000313" key="2">
    <source>
        <dbReference type="EMBL" id="NIK89800.1"/>
    </source>
</evidence>
<dbReference type="InterPro" id="IPR032466">
    <property type="entry name" value="Metal_Hydrolase"/>
</dbReference>
<keyword evidence="2" id="KW-0378">Hydrolase</keyword>
<name>A0A846N415_9PROT</name>
<dbReference type="NCBIfam" id="NF011984">
    <property type="entry name" value="PRK15446.1-5"/>
    <property type="match status" value="1"/>
</dbReference>
<dbReference type="Gene3D" id="2.30.40.10">
    <property type="entry name" value="Urease, subunit C, domain 1"/>
    <property type="match status" value="1"/>
</dbReference>
<dbReference type="SUPFAM" id="SSF51556">
    <property type="entry name" value="Metallo-dependent hydrolases"/>
    <property type="match status" value="1"/>
</dbReference>
<dbReference type="SUPFAM" id="SSF51338">
    <property type="entry name" value="Composite domain of metallo-dependent hydrolases"/>
    <property type="match status" value="1"/>
</dbReference>
<dbReference type="PANTHER" id="PTHR43135:SF3">
    <property type="entry name" value="ALPHA-D-RIBOSE 1-METHYLPHOSPHONATE 5-TRIPHOSPHATE DIPHOSPHATASE"/>
    <property type="match status" value="1"/>
</dbReference>
<dbReference type="InterPro" id="IPR051781">
    <property type="entry name" value="Metallo-dep_Hydrolase"/>
</dbReference>
<gene>
    <name evidence="2" type="ORF">FHS83_003118</name>
</gene>
<reference evidence="2 3" key="1">
    <citation type="submission" date="2020-03" db="EMBL/GenBank/DDBJ databases">
        <title>Genomic Encyclopedia of Type Strains, Phase IV (KMG-IV): sequencing the most valuable type-strain genomes for metagenomic binning, comparative biology and taxonomic classification.</title>
        <authorList>
            <person name="Goeker M."/>
        </authorList>
    </citation>
    <scope>NUCLEOTIDE SEQUENCE [LARGE SCALE GENOMIC DNA]</scope>
    <source>
        <strain evidence="2 3">DSM 19867</strain>
    </source>
</reference>
<dbReference type="InterPro" id="IPR012696">
    <property type="entry name" value="PhnM"/>
</dbReference>
<dbReference type="NCBIfam" id="NF011990">
    <property type="entry name" value="PRK15446.2-6"/>
    <property type="match status" value="1"/>
</dbReference>
<dbReference type="Pfam" id="PF01979">
    <property type="entry name" value="Amidohydro_1"/>
    <property type="match status" value="1"/>
</dbReference>
<dbReference type="Gene3D" id="3.20.20.140">
    <property type="entry name" value="Metal-dependent hydrolases"/>
    <property type="match status" value="2"/>
</dbReference>
<evidence type="ECO:0000259" key="1">
    <source>
        <dbReference type="Pfam" id="PF01979"/>
    </source>
</evidence>
<proteinExistence type="predicted"/>
<sequence>MRETVITNATLVLENESVRGTLVFDANGIKAIDQTSTALPSAIDAEGDYLCPGLIEVHTDNLEKHFMPRPGVFWPDGLAAALAHDNDLAGAGITTVYDSVSAGTPYGKKEYRRSIFAHTMDAITTGSAKNLFRTDHLIHIRCELSGENLIEDVAPYIDHKLVRLVSLMDHTPGQRQWRNLDDLKRYNKISKVESDEEFEASVREEMQTGPIHVARNWPKLAEMLASKNVPLATHDDTTIEDVEQAQKMGAVISEFPTTVEAARAAHERGMATVAGAPNVVRGGSHSGGVSASELARLGVLDGLSSDYVPASLLQAILKLERDCDLPLHQTLAMATWKIADIAGLSDRGHLKPGLRADLLCFRKVGDTPVVRRLWCNGRAVLQS</sequence>
<dbReference type="EC" id="3.6.1.63" evidence="2"/>
<dbReference type="InterPro" id="IPR006680">
    <property type="entry name" value="Amidohydro-rel"/>
</dbReference>
<dbReference type="PIRSF" id="PIRSF038971">
    <property type="entry name" value="PhnM"/>
    <property type="match status" value="1"/>
</dbReference>
<organism evidence="2 3">
    <name type="scientific">Rhizomicrobium palustre</name>
    <dbReference type="NCBI Taxonomy" id="189966"/>
    <lineage>
        <taxon>Bacteria</taxon>
        <taxon>Pseudomonadati</taxon>
        <taxon>Pseudomonadota</taxon>
        <taxon>Alphaproteobacteria</taxon>
        <taxon>Micropepsales</taxon>
        <taxon>Micropepsaceae</taxon>
        <taxon>Rhizomicrobium</taxon>
    </lineage>
</organism>
<dbReference type="GO" id="GO:0016810">
    <property type="term" value="F:hydrolase activity, acting on carbon-nitrogen (but not peptide) bonds"/>
    <property type="evidence" value="ECO:0007669"/>
    <property type="project" value="InterPro"/>
</dbReference>
<keyword evidence="3" id="KW-1185">Reference proteome</keyword>
<dbReference type="NCBIfam" id="TIGR02318">
    <property type="entry name" value="phosphono_phnM"/>
    <property type="match status" value="1"/>
</dbReference>
<dbReference type="Proteomes" id="UP000570514">
    <property type="component" value="Unassembled WGS sequence"/>
</dbReference>
<protein>
    <submittedName>
        <fullName evidence="2">Alpha-D-ribose 1-methylphosphonate 5-triphosphate diphosphatase</fullName>
        <ecNumber evidence="2">3.6.1.63</ecNumber>
    </submittedName>
</protein>
<dbReference type="PANTHER" id="PTHR43135">
    <property type="entry name" value="ALPHA-D-RIBOSE 1-METHYLPHOSPHONATE 5-TRIPHOSPHATE DIPHOSPHATASE"/>
    <property type="match status" value="1"/>
</dbReference>
<evidence type="ECO:0000313" key="3">
    <source>
        <dbReference type="Proteomes" id="UP000570514"/>
    </source>
</evidence>
<dbReference type="AlphaFoldDB" id="A0A846N415"/>